<dbReference type="Proteomes" id="UP000239685">
    <property type="component" value="Unassembled WGS sequence"/>
</dbReference>
<dbReference type="NCBIfam" id="TIGR03584">
    <property type="entry name" value="PseF"/>
    <property type="match status" value="1"/>
</dbReference>
<dbReference type="Pfam" id="PF02348">
    <property type="entry name" value="CTP_transf_3"/>
    <property type="match status" value="1"/>
</dbReference>
<dbReference type="PANTHER" id="PTHR21485:SF6">
    <property type="entry name" value="N-ACYLNEURAMINATE CYTIDYLYLTRANSFERASE-RELATED"/>
    <property type="match status" value="1"/>
</dbReference>
<dbReference type="InterPro" id="IPR029044">
    <property type="entry name" value="Nucleotide-diphossugar_trans"/>
</dbReference>
<dbReference type="InterPro" id="IPR020039">
    <property type="entry name" value="PseF"/>
</dbReference>
<dbReference type="EMBL" id="NIQP01000002">
    <property type="protein sequence ID" value="PPB72477.1"/>
    <property type="molecule type" value="Genomic_DNA"/>
</dbReference>
<comment type="similarity">
    <text evidence="1">Belongs to the CMP-NeuNAc synthase family.</text>
</comment>
<dbReference type="PANTHER" id="PTHR21485">
    <property type="entry name" value="HAD SUPERFAMILY MEMBERS CMAS AND KDSC"/>
    <property type="match status" value="1"/>
</dbReference>
<accession>A0A2S5JB62</accession>
<dbReference type="InterPro" id="IPR003329">
    <property type="entry name" value="Cytidylyl_trans"/>
</dbReference>
<dbReference type="EMBL" id="FAVB01000002">
    <property type="protein sequence ID" value="CUU77564.1"/>
    <property type="molecule type" value="Genomic_DNA"/>
</dbReference>
<dbReference type="EC" id="2.7.7.81" evidence="2"/>
<dbReference type="AlphaFoldDB" id="A0A0S4RD04"/>
<dbReference type="Proteomes" id="UP000052237">
    <property type="component" value="Unassembled WGS sequence"/>
</dbReference>
<accession>A0A0S4RD04</accession>
<keyword evidence="3" id="KW-0808">Transferase</keyword>
<dbReference type="GO" id="GO:0008781">
    <property type="term" value="F:N-acylneuraminate cytidylyltransferase activity"/>
    <property type="evidence" value="ECO:0007669"/>
    <property type="project" value="TreeGrafter"/>
</dbReference>
<organism evidence="3 5">
    <name type="scientific">Campylobacter hyointestinalis subsp. hyointestinalis</name>
    <dbReference type="NCBI Taxonomy" id="91352"/>
    <lineage>
        <taxon>Bacteria</taxon>
        <taxon>Pseudomonadati</taxon>
        <taxon>Campylobacterota</taxon>
        <taxon>Epsilonproteobacteria</taxon>
        <taxon>Campylobacterales</taxon>
        <taxon>Campylobacteraceae</taxon>
        <taxon>Campylobacter</taxon>
    </lineage>
</organism>
<evidence type="ECO:0000256" key="2">
    <source>
        <dbReference type="NCBIfam" id="TIGR03584"/>
    </source>
</evidence>
<proteinExistence type="inferred from homology"/>
<reference evidence="4 6" key="2">
    <citation type="submission" date="2017-06" db="EMBL/GenBank/DDBJ databases">
        <title>Updating the genomic taxonomy and epidemiology of Campylobacter hyointestinalis; discovery in New Zealand farmed ruminants.</title>
        <authorList>
            <person name="Wilkinson D.A."/>
            <person name="Fayaz A."/>
            <person name="Biggs P.J."/>
            <person name="Midwinter A.C."/>
        </authorList>
    </citation>
    <scope>NUCLEOTIDE SEQUENCE [LARGE SCALE GENOMIC DNA]</scope>
    <source>
        <strain evidence="4 6">S1614a</strain>
    </source>
</reference>
<keyword evidence="5" id="KW-1185">Reference proteome</keyword>
<name>A0A0S4RD04_CAMHY</name>
<comment type="caution">
    <text evidence="3">The sequence shown here is derived from an EMBL/GenBank/DDBJ whole genome shotgun (WGS) entry which is preliminary data.</text>
</comment>
<dbReference type="SUPFAM" id="SSF53448">
    <property type="entry name" value="Nucleotide-diphospho-sugar transferases"/>
    <property type="match status" value="1"/>
</dbReference>
<dbReference type="CDD" id="cd02513">
    <property type="entry name" value="CMP-NeuAc_Synthase"/>
    <property type="match status" value="1"/>
</dbReference>
<evidence type="ECO:0000313" key="3">
    <source>
        <dbReference type="EMBL" id="CUU77564.1"/>
    </source>
</evidence>
<evidence type="ECO:0000313" key="4">
    <source>
        <dbReference type="EMBL" id="PPB72477.1"/>
    </source>
</evidence>
<dbReference type="InterPro" id="IPR050793">
    <property type="entry name" value="CMP-NeuNAc_synthase"/>
</dbReference>
<evidence type="ECO:0000256" key="1">
    <source>
        <dbReference type="ARBA" id="ARBA00010726"/>
    </source>
</evidence>
<gene>
    <name evidence="3" type="primary">neuA_1</name>
    <name evidence="4" type="synonym">pseF</name>
    <name evidence="4" type="ORF">CDQ78_02655</name>
    <name evidence="3" type="ORF">ERS686654_00871</name>
</gene>
<evidence type="ECO:0000313" key="6">
    <source>
        <dbReference type="Proteomes" id="UP000239685"/>
    </source>
</evidence>
<dbReference type="Gene3D" id="3.90.550.10">
    <property type="entry name" value="Spore Coat Polysaccharide Biosynthesis Protein SpsA, Chain A"/>
    <property type="match status" value="1"/>
</dbReference>
<protein>
    <recommendedName>
        <fullName evidence="2">Pseudaminic acid cytidylyltransferase</fullName>
        <ecNumber evidence="2">2.7.7.81</ecNumber>
    </recommendedName>
</protein>
<keyword evidence="3" id="KW-0548">Nucleotidyltransferase</keyword>
<reference evidence="3 5" key="1">
    <citation type="submission" date="2015-11" db="EMBL/GenBank/DDBJ databases">
        <authorList>
            <consortium name="Pathogen Informatics"/>
        </authorList>
    </citation>
    <scope>NUCLEOTIDE SEQUENCE [LARGE SCALE GENOMIC DNA]</scope>
    <source>
        <strain evidence="3 5">006A-0059</strain>
    </source>
</reference>
<dbReference type="RefSeq" id="WP_034961924.1">
    <property type="nucleotide sequence ID" value="NZ_CBCRTP010000008.1"/>
</dbReference>
<evidence type="ECO:0000313" key="5">
    <source>
        <dbReference type="Proteomes" id="UP000052237"/>
    </source>
</evidence>
<sequence>MKSICVIPARGGSKRIPHKNIVDFLGKPLISYAIDAAKEAEIFDEIIVSTDDEMIANIAMRYGANVPNLRPKELSDDFTSSDDVEDFVIKELSAQGRDFDISCQLYATAVLLQPKFLKLGYDALIDDKNLQYSLGVCEFSSSIFRSFELVKDRCKMFYPQHYLTRSQDLPKAYFDAGQFCFRRLSMPRKINVFTECTKAIILPRELVCDIDTPQDLEFAKKLYKVNRNEY</sequence>